<dbReference type="RefSeq" id="WP_052551603.1">
    <property type="nucleotide sequence ID" value="NZ_JMCC02000053.1"/>
</dbReference>
<comment type="caution">
    <text evidence="1">The sequence shown here is derived from an EMBL/GenBank/DDBJ whole genome shotgun (WGS) entry which is preliminary data.</text>
</comment>
<organism evidence="1 2">
    <name type="scientific">Enhygromyxa salina</name>
    <dbReference type="NCBI Taxonomy" id="215803"/>
    <lineage>
        <taxon>Bacteria</taxon>
        <taxon>Pseudomonadati</taxon>
        <taxon>Myxococcota</taxon>
        <taxon>Polyangia</taxon>
        <taxon>Nannocystales</taxon>
        <taxon>Nannocystaceae</taxon>
        <taxon>Enhygromyxa</taxon>
    </lineage>
</organism>
<reference evidence="1 2" key="1">
    <citation type="submission" date="2014-12" db="EMBL/GenBank/DDBJ databases">
        <title>Genome assembly of Enhygromyxa salina DSM 15201.</title>
        <authorList>
            <person name="Sharma G."/>
            <person name="Subramanian S."/>
        </authorList>
    </citation>
    <scope>NUCLEOTIDE SEQUENCE [LARGE SCALE GENOMIC DNA]</scope>
    <source>
        <strain evidence="1 2">DSM 15201</strain>
    </source>
</reference>
<sequence>MLRIRPEQLLSLQQPRIDAYLEKILPVLEEKFPDPYENQGGDEGVTAIVHNALSIAQHNGLEREGDVTALASLMLVFGGDLLDQPDNGWMRETLRSTSIANEDKMTMILERMAAT</sequence>
<evidence type="ECO:0000313" key="1">
    <source>
        <dbReference type="EMBL" id="KIG15450.1"/>
    </source>
</evidence>
<proteinExistence type="predicted"/>
<protein>
    <submittedName>
        <fullName evidence="1">Uncharacterized protein</fullName>
    </submittedName>
</protein>
<evidence type="ECO:0000313" key="2">
    <source>
        <dbReference type="Proteomes" id="UP000031599"/>
    </source>
</evidence>
<gene>
    <name evidence="1" type="ORF">DB30_05567</name>
</gene>
<dbReference type="EMBL" id="JMCC02000053">
    <property type="protein sequence ID" value="KIG15450.1"/>
    <property type="molecule type" value="Genomic_DNA"/>
</dbReference>
<name>A0A0C2D0S7_9BACT</name>
<dbReference type="AlphaFoldDB" id="A0A0C2D0S7"/>
<dbReference type="Proteomes" id="UP000031599">
    <property type="component" value="Unassembled WGS sequence"/>
</dbReference>
<accession>A0A0C2D0S7</accession>